<organism evidence="1 2">
    <name type="scientific">Enterovibrio nigricans DSM 22720</name>
    <dbReference type="NCBI Taxonomy" id="1121868"/>
    <lineage>
        <taxon>Bacteria</taxon>
        <taxon>Pseudomonadati</taxon>
        <taxon>Pseudomonadota</taxon>
        <taxon>Gammaproteobacteria</taxon>
        <taxon>Vibrionales</taxon>
        <taxon>Vibrionaceae</taxon>
        <taxon>Enterovibrio</taxon>
    </lineage>
</organism>
<protein>
    <submittedName>
        <fullName evidence="1">Membrane-bound toxin component of toxin-antitoxin system</fullName>
    </submittedName>
</protein>
<dbReference type="AlphaFoldDB" id="A0A1T4TZE9"/>
<name>A0A1T4TZE9_9GAMM</name>
<accession>A0A1T4TZE9</accession>
<evidence type="ECO:0000313" key="1">
    <source>
        <dbReference type="EMBL" id="SKA45639.1"/>
    </source>
</evidence>
<sequence>MSVAALLLFTGVWPLEIKVLLIAFLSKELKHSAHAALAVVGDFSLHTDGHCHWEHCDYHVRSVVFKSPVGFVLDVHRTGEIKRIPLLYDACSEQDFRHLSRICLELKE</sequence>
<keyword evidence="2" id="KW-1185">Reference proteome</keyword>
<dbReference type="InterPro" id="IPR009883">
    <property type="entry name" value="YgfX"/>
</dbReference>
<proteinExistence type="predicted"/>
<dbReference type="Pfam" id="PF07254">
    <property type="entry name" value="Cpta_toxin"/>
    <property type="match status" value="1"/>
</dbReference>
<dbReference type="Proteomes" id="UP000190162">
    <property type="component" value="Unassembled WGS sequence"/>
</dbReference>
<dbReference type="EMBL" id="FUXU01000003">
    <property type="protein sequence ID" value="SKA45639.1"/>
    <property type="molecule type" value="Genomic_DNA"/>
</dbReference>
<evidence type="ECO:0000313" key="2">
    <source>
        <dbReference type="Proteomes" id="UP000190162"/>
    </source>
</evidence>
<reference evidence="2" key="1">
    <citation type="submission" date="2017-02" db="EMBL/GenBank/DDBJ databases">
        <authorList>
            <person name="Varghese N."/>
            <person name="Submissions S."/>
        </authorList>
    </citation>
    <scope>NUCLEOTIDE SEQUENCE [LARGE SCALE GENOMIC DNA]</scope>
    <source>
        <strain evidence="2">DSM 22720</strain>
    </source>
</reference>
<gene>
    <name evidence="1" type="ORF">SAMN02745132_00380</name>
</gene>